<comment type="similarity">
    <text evidence="1 2">Belongs to the short-chain dehydrogenases/reductases (SDR) family.</text>
</comment>
<comment type="caution">
    <text evidence="4">The sequence shown here is derived from an EMBL/GenBank/DDBJ whole genome shotgun (WGS) entry which is preliminary data.</text>
</comment>
<dbReference type="InterPro" id="IPR051468">
    <property type="entry name" value="Fungal_SecMetab_SDRs"/>
</dbReference>
<dbReference type="GO" id="GO:0005737">
    <property type="term" value="C:cytoplasm"/>
    <property type="evidence" value="ECO:0007669"/>
    <property type="project" value="TreeGrafter"/>
</dbReference>
<gene>
    <name evidence="4" type="ORF">A1O3_08887</name>
</gene>
<dbReference type="InterPro" id="IPR036291">
    <property type="entry name" value="NAD(P)-bd_dom_sf"/>
</dbReference>
<proteinExistence type="inferred from homology"/>
<dbReference type="OrthoDB" id="1933717at2759"/>
<feature type="region of interest" description="Disordered" evidence="3">
    <location>
        <begin position="117"/>
        <end position="138"/>
    </location>
</feature>
<dbReference type="GO" id="GO:0019748">
    <property type="term" value="P:secondary metabolic process"/>
    <property type="evidence" value="ECO:0007669"/>
    <property type="project" value="TreeGrafter"/>
</dbReference>
<reference evidence="4 5" key="1">
    <citation type="submission" date="2013-03" db="EMBL/GenBank/DDBJ databases">
        <title>The Genome Sequence of Capronia epimyces CBS 606.96.</title>
        <authorList>
            <consortium name="The Broad Institute Genomics Platform"/>
            <person name="Cuomo C."/>
            <person name="de Hoog S."/>
            <person name="Gorbushina A."/>
            <person name="Walker B."/>
            <person name="Young S.K."/>
            <person name="Zeng Q."/>
            <person name="Gargeya S."/>
            <person name="Fitzgerald M."/>
            <person name="Haas B."/>
            <person name="Abouelleil A."/>
            <person name="Allen A.W."/>
            <person name="Alvarado L."/>
            <person name="Arachchi H.M."/>
            <person name="Berlin A.M."/>
            <person name="Chapman S.B."/>
            <person name="Gainer-Dewar J."/>
            <person name="Goldberg J."/>
            <person name="Griggs A."/>
            <person name="Gujja S."/>
            <person name="Hansen M."/>
            <person name="Howarth C."/>
            <person name="Imamovic A."/>
            <person name="Ireland A."/>
            <person name="Larimer J."/>
            <person name="McCowan C."/>
            <person name="Murphy C."/>
            <person name="Pearson M."/>
            <person name="Poon T.W."/>
            <person name="Priest M."/>
            <person name="Roberts A."/>
            <person name="Saif S."/>
            <person name="Shea T."/>
            <person name="Sisk P."/>
            <person name="Sykes S."/>
            <person name="Wortman J."/>
            <person name="Nusbaum C."/>
            <person name="Birren B."/>
        </authorList>
    </citation>
    <scope>NUCLEOTIDE SEQUENCE [LARGE SCALE GENOMIC DNA]</scope>
    <source>
        <strain evidence="4 5">CBS 606.96</strain>
    </source>
</reference>
<dbReference type="EMBL" id="AMGY01000008">
    <property type="protein sequence ID" value="EXJ79385.1"/>
    <property type="molecule type" value="Genomic_DNA"/>
</dbReference>
<keyword evidence="5" id="KW-1185">Reference proteome</keyword>
<dbReference type="GeneID" id="19172973"/>
<dbReference type="Pfam" id="PF00106">
    <property type="entry name" value="adh_short"/>
    <property type="match status" value="2"/>
</dbReference>
<dbReference type="PRINTS" id="PR00080">
    <property type="entry name" value="SDRFAMILY"/>
</dbReference>
<accession>W9XQ04</accession>
<dbReference type="PANTHER" id="PTHR43544">
    <property type="entry name" value="SHORT-CHAIN DEHYDROGENASE/REDUCTASE"/>
    <property type="match status" value="1"/>
</dbReference>
<dbReference type="Gene3D" id="3.40.50.720">
    <property type="entry name" value="NAD(P)-binding Rossmann-like Domain"/>
    <property type="match status" value="1"/>
</dbReference>
<dbReference type="SUPFAM" id="SSF51735">
    <property type="entry name" value="NAD(P)-binding Rossmann-fold domains"/>
    <property type="match status" value="1"/>
</dbReference>
<evidence type="ECO:0000256" key="2">
    <source>
        <dbReference type="RuleBase" id="RU000363"/>
    </source>
</evidence>
<evidence type="ECO:0000256" key="1">
    <source>
        <dbReference type="ARBA" id="ARBA00006484"/>
    </source>
</evidence>
<sequence length="291" mass="30773">MASPSSSKTIVLITGANSGVGYAIAKVLVSTSPKYHVIMGSRNRENGRKAQETLEQELEQASTSNPNPTSSLLKGTLSTVTLDVTDQASVDAAVRHVTDTFGRLDVLVNNAGVYVPGKEDGIPNSSSSSSSSSSLTQQLEQTLPTNVIGVARVTESFNPLLIPSESESEPKPEPRLQSPYLLHITSSLGSLALAEDLTYSVRATAYRASKAALNMLAVQDAKVLAAHGVKVFAVCPGLVRSNLRGKDEQSRSAGGAAQDPEVSGQLILDIVEGKRDSHVGKFVYKDGVRPW</sequence>
<dbReference type="Proteomes" id="UP000019478">
    <property type="component" value="Unassembled WGS sequence"/>
</dbReference>
<dbReference type="HOGENOM" id="CLU_010194_9_0_1"/>
<feature type="compositionally biased region" description="Basic and acidic residues" evidence="3">
    <location>
        <begin position="42"/>
        <end position="52"/>
    </location>
</feature>
<feature type="compositionally biased region" description="Low complexity" evidence="3">
    <location>
        <begin position="125"/>
        <end position="134"/>
    </location>
</feature>
<dbReference type="PRINTS" id="PR00081">
    <property type="entry name" value="GDHRDH"/>
</dbReference>
<evidence type="ECO:0000313" key="5">
    <source>
        <dbReference type="Proteomes" id="UP000019478"/>
    </source>
</evidence>
<evidence type="ECO:0000256" key="3">
    <source>
        <dbReference type="SAM" id="MobiDB-lite"/>
    </source>
</evidence>
<dbReference type="InterPro" id="IPR002347">
    <property type="entry name" value="SDR_fam"/>
</dbReference>
<dbReference type="PANTHER" id="PTHR43544:SF32">
    <property type="entry name" value="CHAIN DEHYDROGENASE, PUTATIVE (AFU_ORTHOLOGUE AFUA_5G01530)-RELATED"/>
    <property type="match status" value="1"/>
</dbReference>
<dbReference type="GO" id="GO:0016491">
    <property type="term" value="F:oxidoreductase activity"/>
    <property type="evidence" value="ECO:0007669"/>
    <property type="project" value="TreeGrafter"/>
</dbReference>
<organism evidence="4 5">
    <name type="scientific">Capronia epimyces CBS 606.96</name>
    <dbReference type="NCBI Taxonomy" id="1182542"/>
    <lineage>
        <taxon>Eukaryota</taxon>
        <taxon>Fungi</taxon>
        <taxon>Dikarya</taxon>
        <taxon>Ascomycota</taxon>
        <taxon>Pezizomycotina</taxon>
        <taxon>Eurotiomycetes</taxon>
        <taxon>Chaetothyriomycetidae</taxon>
        <taxon>Chaetothyriales</taxon>
        <taxon>Herpotrichiellaceae</taxon>
        <taxon>Capronia</taxon>
    </lineage>
</organism>
<feature type="compositionally biased region" description="Polar residues" evidence="3">
    <location>
        <begin position="61"/>
        <end position="71"/>
    </location>
</feature>
<name>W9XQ04_9EURO</name>
<dbReference type="STRING" id="1182542.W9XQ04"/>
<evidence type="ECO:0000313" key="4">
    <source>
        <dbReference type="EMBL" id="EXJ79385.1"/>
    </source>
</evidence>
<protein>
    <submittedName>
        <fullName evidence="4">Uncharacterized protein</fullName>
    </submittedName>
</protein>
<dbReference type="AlphaFoldDB" id="W9XQ04"/>
<dbReference type="RefSeq" id="XP_007737173.1">
    <property type="nucleotide sequence ID" value="XM_007738983.1"/>
</dbReference>
<dbReference type="eggNOG" id="KOG1208">
    <property type="taxonomic scope" value="Eukaryota"/>
</dbReference>
<feature type="region of interest" description="Disordered" evidence="3">
    <location>
        <begin position="40"/>
        <end position="71"/>
    </location>
</feature>